<dbReference type="CDD" id="cd16869">
    <property type="entry name" value="ARID_ARID5"/>
    <property type="match status" value="1"/>
</dbReference>
<dbReference type="Proteomes" id="UP001152795">
    <property type="component" value="Unassembled WGS sequence"/>
</dbReference>
<evidence type="ECO:0000256" key="1">
    <source>
        <dbReference type="ARBA" id="ARBA00023015"/>
    </source>
</evidence>
<accession>A0A7D9EMU6</accession>
<protein>
    <submittedName>
        <fullName evidence="5">AT-rich interactive domain-containing 5A-like isoform X2</fullName>
    </submittedName>
</protein>
<feature type="non-terminal residue" evidence="5">
    <location>
        <position position="1076"/>
    </location>
</feature>
<dbReference type="PANTHER" id="PTHR13964:SF44">
    <property type="entry name" value="ARID DOMAIN-CONTAINING PROTEIN"/>
    <property type="match status" value="1"/>
</dbReference>
<dbReference type="GO" id="GO:0000976">
    <property type="term" value="F:transcription cis-regulatory region binding"/>
    <property type="evidence" value="ECO:0007669"/>
    <property type="project" value="TreeGrafter"/>
</dbReference>
<reference evidence="5" key="1">
    <citation type="submission" date="2020-04" db="EMBL/GenBank/DDBJ databases">
        <authorList>
            <person name="Alioto T."/>
            <person name="Alioto T."/>
            <person name="Gomez Garrido J."/>
        </authorList>
    </citation>
    <scope>NUCLEOTIDE SEQUENCE</scope>
    <source>
        <strain evidence="5">A484AB</strain>
    </source>
</reference>
<keyword evidence="3" id="KW-0539">Nucleus</keyword>
<feature type="compositionally biased region" description="Polar residues" evidence="4">
    <location>
        <begin position="48"/>
        <end position="57"/>
    </location>
</feature>
<dbReference type="SMART" id="SM00501">
    <property type="entry name" value="BRIGHT"/>
    <property type="match status" value="1"/>
</dbReference>
<dbReference type="InterPro" id="IPR001606">
    <property type="entry name" value="ARID_dom"/>
</dbReference>
<feature type="region of interest" description="Disordered" evidence="4">
    <location>
        <begin position="865"/>
        <end position="895"/>
    </location>
</feature>
<feature type="region of interest" description="Disordered" evidence="4">
    <location>
        <begin position="1"/>
        <end position="62"/>
    </location>
</feature>
<evidence type="ECO:0000256" key="4">
    <source>
        <dbReference type="SAM" id="MobiDB-lite"/>
    </source>
</evidence>
<name>A0A7D9EMU6_PARCT</name>
<proteinExistence type="predicted"/>
<feature type="region of interest" description="Disordered" evidence="4">
    <location>
        <begin position="198"/>
        <end position="229"/>
    </location>
</feature>
<dbReference type="InterPro" id="IPR036431">
    <property type="entry name" value="ARID_dom_sf"/>
</dbReference>
<dbReference type="AlphaFoldDB" id="A0A7D9EMU6"/>
<feature type="compositionally biased region" description="Polar residues" evidence="4">
    <location>
        <begin position="878"/>
        <end position="888"/>
    </location>
</feature>
<dbReference type="Pfam" id="PF01388">
    <property type="entry name" value="ARID"/>
    <property type="match status" value="1"/>
</dbReference>
<gene>
    <name evidence="5" type="ORF">PACLA_8A077145</name>
</gene>
<organism evidence="5 6">
    <name type="scientific">Paramuricea clavata</name>
    <name type="common">Red gorgonian</name>
    <name type="synonym">Violescent sea-whip</name>
    <dbReference type="NCBI Taxonomy" id="317549"/>
    <lineage>
        <taxon>Eukaryota</taxon>
        <taxon>Metazoa</taxon>
        <taxon>Cnidaria</taxon>
        <taxon>Anthozoa</taxon>
        <taxon>Octocorallia</taxon>
        <taxon>Malacalcyonacea</taxon>
        <taxon>Plexauridae</taxon>
        <taxon>Paramuricea</taxon>
    </lineage>
</organism>
<sequence>PVLKGRPRKKKLSNKTTASKEEIKVKQNNATVEQQASNEAESSDDNNTDTSETSSIQELPCPPKLVSSIKEEKRSGVIRSVKQDGKPIAIPPVPKLVKIEQKKTIPYGRYTESGLMYTDQISGHQIEKNIPSKVSYSNSVTQTREKCIRVDKDCPASLPESVHASLVSHAATITTNHHIQPRMSTIMSTALATQGEVTQNLGTSDGDEPRTEQPLKRKRGRPPGKSNKCLKSSEVKIAPKTVEDDQVQIKVEDEYVYTETMMECEEYSPEPQNADERDFMKNLKIFMRKRGSPIEKIPALGFRKINLFKMYEVTQALGGYDQVTDKRLWRRVYSEVGGAPSITSAATNSRRHYEKLLLPFERCSRGEEYLLDVKRSETPSPTPDDLVAPQKDQNGNVVSQNEAIILSTSQQEKLSQPLVTIQKVQSKPSIPILSHVIQPYQQDTRVKAAVTGVMSQQDTRLKTAVSGVMSQQNTRLKTAVTGVMSQQDTRTKAAVTGVMSQQDTRLKTAVTGVMSQQNTRLKTAVTGVMSQQDTRTKAVVTGVMSQQDTRLKAAVTGVTSQQDTRLKTAVTGVTSQQDTRLKAAVTGVISQQGTRLKAAVTGVMSQDDTRLNAAMTGVMSQQGTRLKAAVTGVMSQDDTRLNAAMTGVMSQQGTRLKAAVTGVMSQDDTRLNAAMTGVMSQQGTRLKTAVTGVMSQQDTRLKAAITGVMSQQDNRLKTAVTGVTSQPNELFKSAVSRGASLCQQNMSNPARVIAQEDRHNAFVTSMKAQNKGSTTIASHLDRTSHPLVHNIEHTHYTQPTSLSYQSQQDRRSVVYSNTQHQYNKAADRDSPVEFITTGSRSSPIMLCSSNSNKLSARYPTFDPQSIRYSARPGGFTGTGSSERVNTPDSLRGNRNEDYPVIRTEDYPAIYARQHKTESRKSEFESKPKYLSRFDHVNDFSMPHDYHAEESHDMRKHARGTGDEILLTNIIPGKRAHSPHDVIYSLPVFQPSHYPHGGYELYDLPSTTFPVRASSRIFMPPHQVFPGPSHPAFSPYAPHIIATIGTDPSTLYQLPMPGYYPQELAYPMDTGVQILHS</sequence>
<dbReference type="OrthoDB" id="5957452at2759"/>
<keyword evidence="1" id="KW-0805">Transcription regulation</keyword>
<dbReference type="SUPFAM" id="SSF46774">
    <property type="entry name" value="ARID-like"/>
    <property type="match status" value="1"/>
</dbReference>
<dbReference type="GO" id="GO:0005634">
    <property type="term" value="C:nucleus"/>
    <property type="evidence" value="ECO:0007669"/>
    <property type="project" value="TreeGrafter"/>
</dbReference>
<dbReference type="Gene3D" id="1.10.150.60">
    <property type="entry name" value="ARID DNA-binding domain"/>
    <property type="match status" value="1"/>
</dbReference>
<evidence type="ECO:0000313" key="6">
    <source>
        <dbReference type="Proteomes" id="UP001152795"/>
    </source>
</evidence>
<dbReference type="PANTHER" id="PTHR13964">
    <property type="entry name" value="RBP-RELATED"/>
    <property type="match status" value="1"/>
</dbReference>
<keyword evidence="2" id="KW-0804">Transcription</keyword>
<evidence type="ECO:0000256" key="3">
    <source>
        <dbReference type="ARBA" id="ARBA00023242"/>
    </source>
</evidence>
<dbReference type="InterPro" id="IPR051232">
    <property type="entry name" value="ARID/SWI1_ChromRemod"/>
</dbReference>
<dbReference type="SMART" id="SM01014">
    <property type="entry name" value="ARID"/>
    <property type="match status" value="1"/>
</dbReference>
<dbReference type="PROSITE" id="PS51011">
    <property type="entry name" value="ARID"/>
    <property type="match status" value="1"/>
</dbReference>
<dbReference type="GO" id="GO:0006357">
    <property type="term" value="P:regulation of transcription by RNA polymerase II"/>
    <property type="evidence" value="ECO:0007669"/>
    <property type="project" value="TreeGrafter"/>
</dbReference>
<evidence type="ECO:0000256" key="2">
    <source>
        <dbReference type="ARBA" id="ARBA00023163"/>
    </source>
</evidence>
<keyword evidence="6" id="KW-1185">Reference proteome</keyword>
<dbReference type="EMBL" id="CACRXK020007343">
    <property type="protein sequence ID" value="CAB4012006.1"/>
    <property type="molecule type" value="Genomic_DNA"/>
</dbReference>
<evidence type="ECO:0000313" key="5">
    <source>
        <dbReference type="EMBL" id="CAB4012006.1"/>
    </source>
</evidence>
<feature type="compositionally biased region" description="Polar residues" evidence="4">
    <location>
        <begin position="26"/>
        <end position="40"/>
    </location>
</feature>
<comment type="caution">
    <text evidence="5">The sequence shown here is derived from an EMBL/GenBank/DDBJ whole genome shotgun (WGS) entry which is preliminary data.</text>
</comment>
<feature type="compositionally biased region" description="Basic residues" evidence="4">
    <location>
        <begin position="1"/>
        <end position="13"/>
    </location>
</feature>